<dbReference type="Pfam" id="PF01979">
    <property type="entry name" value="Amidohydro_1"/>
    <property type="match status" value="1"/>
</dbReference>
<dbReference type="SUPFAM" id="SSF51338">
    <property type="entry name" value="Composite domain of metallo-dependent hydrolases"/>
    <property type="match status" value="1"/>
</dbReference>
<proteinExistence type="predicted"/>
<dbReference type="SUPFAM" id="SSF51556">
    <property type="entry name" value="Metallo-dependent hydrolases"/>
    <property type="match status" value="1"/>
</dbReference>
<evidence type="ECO:0000256" key="1">
    <source>
        <dbReference type="SAM" id="MobiDB-lite"/>
    </source>
</evidence>
<dbReference type="InterPro" id="IPR011059">
    <property type="entry name" value="Metal-dep_hydrolase_composite"/>
</dbReference>
<dbReference type="PANTHER" id="PTHR43135">
    <property type="entry name" value="ALPHA-D-RIBOSE 1-METHYLPHOSPHONATE 5-TRIPHOSPHATE DIPHOSPHATASE"/>
    <property type="match status" value="1"/>
</dbReference>
<dbReference type="GO" id="GO:0016810">
    <property type="term" value="F:hydrolase activity, acting on carbon-nitrogen (but not peptide) bonds"/>
    <property type="evidence" value="ECO:0007669"/>
    <property type="project" value="InterPro"/>
</dbReference>
<name>A0A1H4D741_9FLAO</name>
<dbReference type="InterPro" id="IPR051781">
    <property type="entry name" value="Metallo-dep_Hydrolase"/>
</dbReference>
<sequence length="442" mass="47683">MAVNKLFFISLKSNQTIMKKLLLLFLVLYSTISVAQDSYIHCGKIIDTKTGKVLTNKTIIVSNKIIKAIQDGFIKPTNPADKIIDLKTKTVMPGWIDMHVHLEGETSPTQYIAEFTQNDADIAFNSIGFANSTLMAGFTTVRDLGGSGINVSLRNAINQGKVVGPRVLTAEKALASTGGHADPTNGYRKDLMGNPGPKEGVVNSIEDARQAVRQRYKNGADWIKITATGGVLSVAKSGSNPQFTQEEIEAIVSTAKDYGMQVAAHAHGDEGMQRAIKAGVKTIEHGTEMSEATMDLMIKYNAYYIPTLSAGSFVAEKALIPNYYPAIVVPKALAIGPKIKATFAKAYKKGVPIGFGTDAAVFPHGDNAKEFIYMKEAGMPIMKAIQAATIVNAKILEMDQQIGSLEPGYLADIVATNDDPTENINTVTNVVFVMKEGVVYKQ</sequence>
<feature type="region of interest" description="Disordered" evidence="1">
    <location>
        <begin position="175"/>
        <end position="194"/>
    </location>
</feature>
<dbReference type="InterPro" id="IPR032466">
    <property type="entry name" value="Metal_Hydrolase"/>
</dbReference>
<dbReference type="InterPro" id="IPR006680">
    <property type="entry name" value="Amidohydro-rel"/>
</dbReference>
<evidence type="ECO:0000313" key="4">
    <source>
        <dbReference type="Proteomes" id="UP000198951"/>
    </source>
</evidence>
<dbReference type="InterPro" id="IPR057744">
    <property type="entry name" value="OTAase-like"/>
</dbReference>
<organism evidence="3 4">
    <name type="scientific">Flavobacterium gillisiae</name>
    <dbReference type="NCBI Taxonomy" id="150146"/>
    <lineage>
        <taxon>Bacteria</taxon>
        <taxon>Pseudomonadati</taxon>
        <taxon>Bacteroidota</taxon>
        <taxon>Flavobacteriia</taxon>
        <taxon>Flavobacteriales</taxon>
        <taxon>Flavobacteriaceae</taxon>
        <taxon>Flavobacterium</taxon>
    </lineage>
</organism>
<feature type="domain" description="Amidohydrolase-related" evidence="2">
    <location>
        <begin position="90"/>
        <end position="438"/>
    </location>
</feature>
<dbReference type="Gene3D" id="3.20.20.140">
    <property type="entry name" value="Metal-dependent hydrolases"/>
    <property type="match status" value="1"/>
</dbReference>
<dbReference type="Proteomes" id="UP000198951">
    <property type="component" value="Unassembled WGS sequence"/>
</dbReference>
<evidence type="ECO:0000313" key="3">
    <source>
        <dbReference type="EMBL" id="SEA68673.1"/>
    </source>
</evidence>
<keyword evidence="4" id="KW-1185">Reference proteome</keyword>
<dbReference type="EMBL" id="FNRD01000007">
    <property type="protein sequence ID" value="SEA68673.1"/>
    <property type="molecule type" value="Genomic_DNA"/>
</dbReference>
<dbReference type="CDD" id="cd01299">
    <property type="entry name" value="Met_dep_hydrolase_A"/>
    <property type="match status" value="1"/>
</dbReference>
<gene>
    <name evidence="3" type="ORF">SAMN05443667_10795</name>
</gene>
<dbReference type="PANTHER" id="PTHR43135:SF3">
    <property type="entry name" value="ALPHA-D-RIBOSE 1-METHYLPHOSPHONATE 5-TRIPHOSPHATE DIPHOSPHATASE"/>
    <property type="match status" value="1"/>
</dbReference>
<accession>A0A1H4D741</accession>
<dbReference type="Gene3D" id="2.30.40.10">
    <property type="entry name" value="Urease, subunit C, domain 1"/>
    <property type="match status" value="1"/>
</dbReference>
<dbReference type="STRING" id="150146.SAMN05443667_10795"/>
<dbReference type="AlphaFoldDB" id="A0A1H4D741"/>
<evidence type="ECO:0000259" key="2">
    <source>
        <dbReference type="Pfam" id="PF01979"/>
    </source>
</evidence>
<reference evidence="4" key="1">
    <citation type="submission" date="2016-10" db="EMBL/GenBank/DDBJ databases">
        <authorList>
            <person name="Varghese N."/>
            <person name="Submissions S."/>
        </authorList>
    </citation>
    <scope>NUCLEOTIDE SEQUENCE [LARGE SCALE GENOMIC DNA]</scope>
    <source>
        <strain evidence="4">DSM 22376</strain>
    </source>
</reference>
<protein>
    <submittedName>
        <fullName evidence="3">Imidazolonepropionase</fullName>
    </submittedName>
</protein>